<evidence type="ECO:0000313" key="22">
    <source>
        <dbReference type="EnsemblPlants" id="OPUNC01G03640.1"/>
    </source>
</evidence>
<dbReference type="SUPFAM" id="SSF52047">
    <property type="entry name" value="RNI-like"/>
    <property type="match status" value="2"/>
</dbReference>
<evidence type="ECO:0000256" key="18">
    <source>
        <dbReference type="SAM" id="Phobius"/>
    </source>
</evidence>
<evidence type="ECO:0000259" key="20">
    <source>
        <dbReference type="Pfam" id="PF08263"/>
    </source>
</evidence>
<keyword evidence="11" id="KW-0418">Kinase</keyword>
<evidence type="ECO:0000256" key="16">
    <source>
        <dbReference type="ARBA" id="ARBA00047899"/>
    </source>
</evidence>
<keyword evidence="9 19" id="KW-0732">Signal</keyword>
<feature type="domain" description="Leucine-rich repeat-containing N-terminal plant-type" evidence="20">
    <location>
        <begin position="46"/>
        <end position="86"/>
    </location>
</feature>
<comment type="subcellular location">
    <subcellularLocation>
        <location evidence="1">Cell membrane</location>
        <topology evidence="1">Single-pass type I membrane protein</topology>
    </subcellularLocation>
</comment>
<evidence type="ECO:0000256" key="11">
    <source>
        <dbReference type="ARBA" id="ARBA00022777"/>
    </source>
</evidence>
<feature type="domain" description="Leucine-rich repeat-containing N-terminal plant-type" evidence="20">
    <location>
        <begin position="1134"/>
        <end position="1174"/>
    </location>
</feature>
<dbReference type="GO" id="GO:0005886">
    <property type="term" value="C:plasma membrane"/>
    <property type="evidence" value="ECO:0007669"/>
    <property type="project" value="UniProtKB-SubCell"/>
</dbReference>
<evidence type="ECO:0000259" key="21">
    <source>
        <dbReference type="Pfam" id="PF23598"/>
    </source>
</evidence>
<reference evidence="22" key="2">
    <citation type="submission" date="2018-05" db="EMBL/GenBank/DDBJ databases">
        <title>OpunRS2 (Oryza punctata Reference Sequence Version 2).</title>
        <authorList>
            <person name="Zhang J."/>
            <person name="Kudrna D."/>
            <person name="Lee S."/>
            <person name="Talag J."/>
            <person name="Welchert J."/>
            <person name="Wing R.A."/>
        </authorList>
    </citation>
    <scope>NUCLEOTIDE SEQUENCE [LARGE SCALE GENOMIC DNA]</scope>
</reference>
<evidence type="ECO:0000256" key="9">
    <source>
        <dbReference type="ARBA" id="ARBA00022729"/>
    </source>
</evidence>
<keyword evidence="10" id="KW-0677">Repeat</keyword>
<dbReference type="InterPro" id="IPR046956">
    <property type="entry name" value="RLP23-like"/>
</dbReference>
<dbReference type="PROSITE" id="PS51450">
    <property type="entry name" value="LRR"/>
    <property type="match status" value="3"/>
</dbReference>
<dbReference type="EC" id="2.7.11.1" evidence="3"/>
<dbReference type="HOGENOM" id="CLU_226819_0_0_1"/>
<evidence type="ECO:0000256" key="4">
    <source>
        <dbReference type="ARBA" id="ARBA00022475"/>
    </source>
</evidence>
<evidence type="ECO:0000256" key="7">
    <source>
        <dbReference type="ARBA" id="ARBA00022679"/>
    </source>
</evidence>
<keyword evidence="15" id="KW-0325">Glycoprotein</keyword>
<feature type="transmembrane region" description="Helical" evidence="18">
    <location>
        <begin position="2967"/>
        <end position="2990"/>
    </location>
</feature>
<evidence type="ECO:0000256" key="10">
    <source>
        <dbReference type="ARBA" id="ARBA00022737"/>
    </source>
</evidence>
<comment type="similarity">
    <text evidence="2">Belongs to the RLP family.</text>
</comment>
<evidence type="ECO:0000256" key="14">
    <source>
        <dbReference type="ARBA" id="ARBA00023170"/>
    </source>
</evidence>
<accession>A0A0E0JED7</accession>
<feature type="domain" description="Leucine-rich repeat-containing N-terminal plant-type" evidence="20">
    <location>
        <begin position="2139"/>
        <end position="2176"/>
    </location>
</feature>
<feature type="signal peptide" evidence="19">
    <location>
        <begin position="1"/>
        <end position="22"/>
    </location>
</feature>
<keyword evidence="5" id="KW-0723">Serine/threonine-protein kinase</keyword>
<evidence type="ECO:0000256" key="13">
    <source>
        <dbReference type="ARBA" id="ARBA00023136"/>
    </source>
</evidence>
<dbReference type="Pfam" id="PF00560">
    <property type="entry name" value="LRR_1"/>
    <property type="match status" value="11"/>
</dbReference>
<comment type="catalytic activity">
    <reaction evidence="17">
        <text>L-seryl-[protein] + ATP = O-phospho-L-seryl-[protein] + ADP + H(+)</text>
        <dbReference type="Rhea" id="RHEA:17989"/>
        <dbReference type="Rhea" id="RHEA-COMP:9863"/>
        <dbReference type="Rhea" id="RHEA-COMP:11604"/>
        <dbReference type="ChEBI" id="CHEBI:15378"/>
        <dbReference type="ChEBI" id="CHEBI:29999"/>
        <dbReference type="ChEBI" id="CHEBI:30616"/>
        <dbReference type="ChEBI" id="CHEBI:83421"/>
        <dbReference type="ChEBI" id="CHEBI:456216"/>
        <dbReference type="EC" id="2.7.11.1"/>
    </reaction>
</comment>
<evidence type="ECO:0000256" key="15">
    <source>
        <dbReference type="ARBA" id="ARBA00023180"/>
    </source>
</evidence>
<dbReference type="PANTHER" id="PTHR48061">
    <property type="entry name" value="LEUCINE-RICH REPEAT RECEPTOR PROTEIN KINASE EMS1-LIKE-RELATED"/>
    <property type="match status" value="1"/>
</dbReference>
<name>A0A0E0JED7_ORYPU</name>
<dbReference type="OMA" id="PYWLEEL"/>
<dbReference type="Pfam" id="PF13855">
    <property type="entry name" value="LRR_8"/>
    <property type="match status" value="3"/>
</dbReference>
<dbReference type="InterPro" id="IPR032675">
    <property type="entry name" value="LRR_dom_sf"/>
</dbReference>
<dbReference type="Proteomes" id="UP000026962">
    <property type="component" value="Chromosome 1"/>
</dbReference>
<protein>
    <recommendedName>
        <fullName evidence="3">non-specific serine/threonine protein kinase</fullName>
        <ecNumber evidence="3">2.7.11.1</ecNumber>
    </recommendedName>
</protein>
<evidence type="ECO:0000256" key="17">
    <source>
        <dbReference type="ARBA" id="ARBA00048679"/>
    </source>
</evidence>
<keyword evidence="4" id="KW-1003">Cell membrane</keyword>
<dbReference type="Pfam" id="PF08263">
    <property type="entry name" value="LRRNT_2"/>
    <property type="match status" value="3"/>
</dbReference>
<dbReference type="SUPFAM" id="SSF52058">
    <property type="entry name" value="L domain-like"/>
    <property type="match status" value="6"/>
</dbReference>
<evidence type="ECO:0000256" key="3">
    <source>
        <dbReference type="ARBA" id="ARBA00012513"/>
    </source>
</evidence>
<dbReference type="SMART" id="SM00365">
    <property type="entry name" value="LRR_SD22"/>
    <property type="match status" value="7"/>
</dbReference>
<dbReference type="GO" id="GO:0004674">
    <property type="term" value="F:protein serine/threonine kinase activity"/>
    <property type="evidence" value="ECO:0007669"/>
    <property type="project" value="UniProtKB-KW"/>
</dbReference>
<evidence type="ECO:0000256" key="12">
    <source>
        <dbReference type="ARBA" id="ARBA00022989"/>
    </source>
</evidence>
<keyword evidence="23" id="KW-1185">Reference proteome</keyword>
<feature type="chain" id="PRO_5002364026" description="non-specific serine/threonine protein kinase" evidence="19">
    <location>
        <begin position="23"/>
        <end position="3003"/>
    </location>
</feature>
<feature type="transmembrane region" description="Helical" evidence="18">
    <location>
        <begin position="980"/>
        <end position="1004"/>
    </location>
</feature>
<dbReference type="PANTHER" id="PTHR48061:SF48">
    <property type="entry name" value="OS01G0162500 PROTEIN"/>
    <property type="match status" value="1"/>
</dbReference>
<keyword evidence="7" id="KW-0808">Transferase</keyword>
<reference evidence="22" key="1">
    <citation type="submission" date="2015-04" db="UniProtKB">
        <authorList>
            <consortium name="EnsemblPlants"/>
        </authorList>
    </citation>
    <scope>IDENTIFICATION</scope>
</reference>
<dbReference type="InterPro" id="IPR003591">
    <property type="entry name" value="Leu-rich_rpt_typical-subtyp"/>
</dbReference>
<comment type="catalytic activity">
    <reaction evidence="16">
        <text>L-threonyl-[protein] + ATP = O-phospho-L-threonyl-[protein] + ADP + H(+)</text>
        <dbReference type="Rhea" id="RHEA:46608"/>
        <dbReference type="Rhea" id="RHEA-COMP:11060"/>
        <dbReference type="Rhea" id="RHEA-COMP:11605"/>
        <dbReference type="ChEBI" id="CHEBI:15378"/>
        <dbReference type="ChEBI" id="CHEBI:30013"/>
        <dbReference type="ChEBI" id="CHEBI:30616"/>
        <dbReference type="ChEBI" id="CHEBI:61977"/>
        <dbReference type="ChEBI" id="CHEBI:456216"/>
        <dbReference type="EC" id="2.7.11.1"/>
    </reaction>
</comment>
<evidence type="ECO:0000256" key="6">
    <source>
        <dbReference type="ARBA" id="ARBA00022614"/>
    </source>
</evidence>
<dbReference type="FunFam" id="3.80.10.10:FF:000213">
    <property type="entry name" value="Tyrosine-sulfated glycopeptide receptor 1"/>
    <property type="match status" value="3"/>
</dbReference>
<keyword evidence="6" id="KW-0433">Leucine-rich repeat</keyword>
<dbReference type="SMART" id="SM00369">
    <property type="entry name" value="LRR_TYP"/>
    <property type="match status" value="26"/>
</dbReference>
<dbReference type="Gramene" id="OPUNC01G03640.1">
    <property type="protein sequence ID" value="OPUNC01G03640.1"/>
    <property type="gene ID" value="OPUNC01G03640"/>
</dbReference>
<dbReference type="InterPro" id="IPR055414">
    <property type="entry name" value="LRR_R13L4/SHOC2-like"/>
</dbReference>
<dbReference type="Pfam" id="PF23598">
    <property type="entry name" value="LRR_14"/>
    <property type="match status" value="1"/>
</dbReference>
<dbReference type="FunFam" id="3.80.10.10:FF:000095">
    <property type="entry name" value="LRR receptor-like serine/threonine-protein kinase GSO1"/>
    <property type="match status" value="1"/>
</dbReference>
<dbReference type="eggNOG" id="KOG0619">
    <property type="taxonomic scope" value="Eukaryota"/>
</dbReference>
<keyword evidence="13 18" id="KW-0472">Membrane</keyword>
<evidence type="ECO:0000313" key="23">
    <source>
        <dbReference type="Proteomes" id="UP000026962"/>
    </source>
</evidence>
<feature type="transmembrane region" description="Helical" evidence="18">
    <location>
        <begin position="1016"/>
        <end position="1034"/>
    </location>
</feature>
<evidence type="ECO:0000256" key="19">
    <source>
        <dbReference type="SAM" id="SignalP"/>
    </source>
</evidence>
<evidence type="ECO:0000256" key="5">
    <source>
        <dbReference type="ARBA" id="ARBA00022527"/>
    </source>
</evidence>
<evidence type="ECO:0000256" key="2">
    <source>
        <dbReference type="ARBA" id="ARBA00009592"/>
    </source>
</evidence>
<evidence type="ECO:0000256" key="1">
    <source>
        <dbReference type="ARBA" id="ARBA00004251"/>
    </source>
</evidence>
<sequence>MTRYKLLLLPLLLLLHTQLVVPSSSATAATYTNHTGAPPPAVPCLPDQASALLRLKRSFSMTNKSVTAFRSWNDGEDCCRWEGVRCGGGEDGRVTWLDLGDLGLKSGQLDQVIFKLTSLEYLNLGGNDFNLSEIPSTGFERLSKLTHLNLSSSNFAGQVPARSIGQLTNLISLDLSFRFKVTELFDMGYLYTGAFSHEWQLILPNLTALVANLSNLEELRLGFLDLSHQEADWCNALGKYTQNLRVLSLPFCWLSSPICGSLSNLRSLSVIDMQFSGLTGRFPDFFGNLSSLTVLQLSFNHLEGWVPPYIFQNKKLVAIDLHRNVGLSGNLPDFPVGSSLEILLVGHTNFSGTIPSSISNLKSLKKLGLDASGFSGELPSTIGTLRYLNSFQISGLEVVESFPSWITNLTSLEVLEFSNCGLHGTIPSSIAHLKKLTKLALYDCNLFGEIPRHILNLTQLDTIFLHSNSFTGTVELASFLTLPNLFDLNLSHNKLTVINGESNSSLTSFPNIGYLGLSSCNMTRFPNILRHLNKNEVNGIDLSHNQIQGAIPHWAWENWKDAYFFFLNLSHNEFTSVGYTIFPFVVEMLDLSFNMFEGPIPLPQNSGTVLDYSNNRFSSIPPNISTQLRGTAYFKASRNNLSGDIPSSFCSNTLQFLDLSFNSFSGSIPPCLMEVDGALQVLNLKQNQLHGELPHYINESCTLEALDFSDNRIEGNLPRSLASCRKLEVLDIQNNHIADSFPCWMSALPRLQVLVLKSNKFFGQVTPFVGEDSSCEFPSLRILDLASNNFSGTLSEEWFTRLKSMMIDSANGTSVMEYKGDKKRVYQVTTVLTYKGSTMRIDKILRTFVFIDVSNNAFHGSIPEAIGELVLLNTLNMSHNSLTGLIPTQLSRLNQMEALDLSSNELSGVIPQELASLHFLTTFNLSYNKLVGRIPESTQFSTFTNSSFLGNDGLCGPPLSKGCDNMTLNVTLSDRKSADIVLFLFSGLGFGLGFAIAIVIAWGIPIRKWSPELASLHFLTILNLLYNKLVGIIPESTQFSTFTNSSFLGNDGLCGPPLSKGCDNMTLNVTLSDRKDLQTLCCSSFLDWDLALDLPLQLKTLFLLSLLLHLLNPSSAATYTNHTGALSPTVPCLPDQAAALLQLRSSFSVTNESMAAFDSWKVGEDCCLWEGVRCGDADGRVTWLDLGDCGLESSRLDPALFELTSLEYLNLGGNDFNESEIPSTGFERLSKLTHLNLSTCNFEGEVPAQSIGQLTNLVYLDISVPSQLIELFDIGYQYRGEFNEEWQLVLPNLTTLVANLIDLKELRLGFMDLSNQEADWCNALAKYTPNLHVLSLPFCLLSSPICESLSSLRSLSVIDLQYNFLTGPVPESFTNFSSLTVLQLRYNLFEGWVSPLIFQNKKLVVIDLHRNPFLSGTLPNFPVRSSLESLLVGHTNFSGTIPSSISNLKSLKELGLDASGFSGHLPSSIGKLRSLNSLKVSGLEMVGLFPQWVTNLTSLVVLEFSHCGLYGTIPYSIRDLKKLTKLALYGCNFFGKIPQYIFNLTQLDTILLHSNNFIGTFKLSSFWTLPNLFDLNLSNNKLNVIDGENNSSMVSASNIEYLRLASCNITTFPKSFRHLNNIDGVDISNNRIQGAIPHWVWEKWTDYSLFFLNLSHNKFTSVGYGTFIPCYIKVLDLSFNKFEGPILLPQHAGVVLDYSNNRFSSMPSNISTQLRKTAFFKASNNNLSGNIPGSFCTVNLQFLDLSYNFLSGSIPPCLMEGANVLQVLNLKQNQLHGELPHYINESCTLEALDFSDNRIEGNLPRSLASCRKLEVLNIRNNQINDSFPCWISEIPRLQVLVLKSNKFFGQLTPSVTDESTCEFPSLRILDLASNNFSGTLEKEWFTRLKSMITEFGNETSVMEYKGDQNRVYQVTTVLTYKGSTIRMDKILRTFVFLDVSNNAFHGSIPKSMGELVLLHTLNMSHNSLTGPIPSQLGHLNQMEALDLSSNELSGVIPQELASLDFLGTLNLSYNKLEGKIPESLHFSSFSNSSFLGNDALCGPPLSKGCSNMTLLNVIPSEKKSADVMLFLLSGIGFGLGFAIAIVLAWGFPIRKRSPTPLEYASQQKTNDFTQATHQHPHNPLVLLLPQHDTAVHCRPDQASSLLRLKASFVFTNLLPSWRAGSDCCHWEGVTCDMASGRVISLDLSEFDLMSFRLDPALFNLTSLRNLSLAYNDLWEVPLPASGFERLTDMIHLNLSESSFSGQIPIGIGSLKKLVTLDLSGNYGLYFDEPSFQTVMANLSNLRELRLDNVKILSNRSSWSVILADNIPQLEILSLSQCGISGSIHSSFSRLRSLKVIDLSTNWGLTGEVPEFFAELSSLSILDVSGNSFEGKIPRSLFTLPGLKYVDVSENQLSGSLEDIPSPLTSSLSTIDLSDNQLLGPLPKSFFQLTYLNYLSLESNKLTGTVELGSIWRMKSISYLSLSNNLISLIDEKGERVSTSLPNINYLYLASCNLTEIPGALRYLDAICELDLSSNQISGAIPSWIWENWKGHLTSLNLSRNMFTTLEQSPSLVNITNFAYLDLSFNRLQGTMPIPVTTSREVALDYSNNNFSSIVPYFGIYLKNASYINFSNNKLSGHVPSSICKASKVIIMDLSGNNYSGSVPPCLTKSVNLSVLKLRDNQFHGVLPKNSREGCNLQSIDVNGNQIEGKLPRSLSYCKDLQLLDAGNNQIVDSFPFWLGKLLNLRVLVLRSNKLNGAIKGLKSGYQYSDYFTRLQIIDLASNRLSGNIHSEWFEHLQSMMKNVSDEEQILQYYTSISKKLSYDDITAVIYKGNILKFTKILATFKVIDLSNNSFGGPIPKSLGKLVLLHGLNLSHNAFTGQIPSQLSSLTQLESLDLSWNKLSGEIPPELTSLTSLASLNLSYNNLTGRIPQGNQFGSFTNSSFQGNANLCGKPLSKQCDAPGSTSRNASATSETSSFWQDRLGVILLFIFSGLGFTVGFILAIWFQSFFHIERWTHKH</sequence>
<dbReference type="EnsemblPlants" id="OPUNC01G03640.1">
    <property type="protein sequence ID" value="OPUNC01G03640.1"/>
    <property type="gene ID" value="OPUNC01G03640"/>
</dbReference>
<dbReference type="Gene3D" id="3.80.10.10">
    <property type="entry name" value="Ribonuclease Inhibitor"/>
    <property type="match status" value="16"/>
</dbReference>
<keyword evidence="8 18" id="KW-0812">Transmembrane</keyword>
<proteinExistence type="inferred from homology"/>
<keyword evidence="12 18" id="KW-1133">Transmembrane helix</keyword>
<dbReference type="InterPro" id="IPR001611">
    <property type="entry name" value="Leu-rich_rpt"/>
</dbReference>
<dbReference type="InterPro" id="IPR013210">
    <property type="entry name" value="LRR_N_plant-typ"/>
</dbReference>
<feature type="domain" description="Disease resistance R13L4/SHOC-2-like LRR" evidence="21">
    <location>
        <begin position="356"/>
        <end position="529"/>
    </location>
</feature>
<evidence type="ECO:0000256" key="8">
    <source>
        <dbReference type="ARBA" id="ARBA00022692"/>
    </source>
</evidence>
<organism evidence="22">
    <name type="scientific">Oryza punctata</name>
    <name type="common">Red rice</name>
    <dbReference type="NCBI Taxonomy" id="4537"/>
    <lineage>
        <taxon>Eukaryota</taxon>
        <taxon>Viridiplantae</taxon>
        <taxon>Streptophyta</taxon>
        <taxon>Embryophyta</taxon>
        <taxon>Tracheophyta</taxon>
        <taxon>Spermatophyta</taxon>
        <taxon>Magnoliopsida</taxon>
        <taxon>Liliopsida</taxon>
        <taxon>Poales</taxon>
        <taxon>Poaceae</taxon>
        <taxon>BOP clade</taxon>
        <taxon>Oryzoideae</taxon>
        <taxon>Oryzeae</taxon>
        <taxon>Oryzinae</taxon>
        <taxon>Oryza</taxon>
    </lineage>
</organism>
<dbReference type="FunFam" id="3.80.10.10:FF:000041">
    <property type="entry name" value="LRR receptor-like serine/threonine-protein kinase ERECTA"/>
    <property type="match status" value="1"/>
</dbReference>
<dbReference type="STRING" id="4537.A0A0E0JED7"/>
<keyword evidence="14" id="KW-0675">Receptor</keyword>